<dbReference type="EMBL" id="JACSEA010000003">
    <property type="protein sequence ID" value="KAF7404839.1"/>
    <property type="molecule type" value="Genomic_DNA"/>
</dbReference>
<dbReference type="Proteomes" id="UP000614350">
    <property type="component" value="Unassembled WGS sequence"/>
</dbReference>
<evidence type="ECO:0000313" key="1">
    <source>
        <dbReference type="EMBL" id="KAF7404839.1"/>
    </source>
</evidence>
<accession>A0A834NE71</accession>
<keyword evidence="2" id="KW-1185">Reference proteome</keyword>
<comment type="caution">
    <text evidence="1">The sequence shown here is derived from an EMBL/GenBank/DDBJ whole genome shotgun (WGS) entry which is preliminary data.</text>
</comment>
<name>A0A834NE71_VESVU</name>
<dbReference type="AlphaFoldDB" id="A0A834NE71"/>
<protein>
    <submittedName>
        <fullName evidence="1">Uncharacterized protein</fullName>
    </submittedName>
</protein>
<evidence type="ECO:0000313" key="2">
    <source>
        <dbReference type="Proteomes" id="UP000614350"/>
    </source>
</evidence>
<sequence length="79" mass="8859">MLTRKCYNTNYLKIFPLFGISTSLPNTTRLLTLGLLALVNNAQQLCYFIRKEEAHVTSCLTKIAQSMNTSVKNITSMDG</sequence>
<gene>
    <name evidence="1" type="ORF">HZH66_003745</name>
</gene>
<organism evidence="1 2">
    <name type="scientific">Vespula vulgaris</name>
    <name type="common">Yellow jacket</name>
    <name type="synonym">Wasp</name>
    <dbReference type="NCBI Taxonomy" id="7454"/>
    <lineage>
        <taxon>Eukaryota</taxon>
        <taxon>Metazoa</taxon>
        <taxon>Ecdysozoa</taxon>
        <taxon>Arthropoda</taxon>
        <taxon>Hexapoda</taxon>
        <taxon>Insecta</taxon>
        <taxon>Pterygota</taxon>
        <taxon>Neoptera</taxon>
        <taxon>Endopterygota</taxon>
        <taxon>Hymenoptera</taxon>
        <taxon>Apocrita</taxon>
        <taxon>Aculeata</taxon>
        <taxon>Vespoidea</taxon>
        <taxon>Vespidae</taxon>
        <taxon>Vespinae</taxon>
        <taxon>Vespula</taxon>
    </lineage>
</organism>
<reference evidence="1" key="1">
    <citation type="journal article" date="2020" name="G3 (Bethesda)">
        <title>High-Quality Assemblies for Three Invasive Social Wasps from the &lt;i&gt;Vespula&lt;/i&gt; Genus.</title>
        <authorList>
            <person name="Harrop T.W.R."/>
            <person name="Guhlin J."/>
            <person name="McLaughlin G.M."/>
            <person name="Permina E."/>
            <person name="Stockwell P."/>
            <person name="Gilligan J."/>
            <person name="Le Lec M.F."/>
            <person name="Gruber M.A.M."/>
            <person name="Quinn O."/>
            <person name="Lovegrove M."/>
            <person name="Duncan E.J."/>
            <person name="Remnant E.J."/>
            <person name="Van Eeckhoven J."/>
            <person name="Graham B."/>
            <person name="Knapp R.A."/>
            <person name="Langford K.W."/>
            <person name="Kronenberg Z."/>
            <person name="Press M.O."/>
            <person name="Eacker S.M."/>
            <person name="Wilson-Rankin E.E."/>
            <person name="Purcell J."/>
            <person name="Lester P.J."/>
            <person name="Dearden P.K."/>
        </authorList>
    </citation>
    <scope>NUCLEOTIDE SEQUENCE</scope>
    <source>
        <strain evidence="1">Marl-1</strain>
    </source>
</reference>
<proteinExistence type="predicted"/>